<name>A0A2N0QIT7_9GLOM</name>
<sequence length="174" mass="19828">MPSRFLKTHYRRGASVLTPEQIEEIRCLKNKVPAYMIVRNYHINKDRVSDIWDDCERLQQSGEYVLADMLPEPSNHDDIVHFKNDPLGPLNISSENHGECDIISDSKKKKTGGKKSKSNSTLALSASSIETQPIPASKKDTNNMDALYEKMVEKSTKILDEKKKRYPENNLPIP</sequence>
<dbReference type="AlphaFoldDB" id="A0A2N0QIT7"/>
<feature type="compositionally biased region" description="Basic residues" evidence="1">
    <location>
        <begin position="107"/>
        <end position="117"/>
    </location>
</feature>
<protein>
    <submittedName>
        <fullName evidence="2">Uncharacterized protein</fullName>
    </submittedName>
</protein>
<feature type="compositionally biased region" description="Polar residues" evidence="1">
    <location>
        <begin position="122"/>
        <end position="131"/>
    </location>
</feature>
<dbReference type="VEuPathDB" id="FungiDB:RhiirFUN_005550"/>
<gene>
    <name evidence="2" type="ORF">RhiirA1_484903</name>
</gene>
<reference evidence="2 3" key="2">
    <citation type="submission" date="2017-10" db="EMBL/GenBank/DDBJ databases">
        <title>Genome analyses suggest a sexual origin of heterokaryosis in a supposedly ancient asexual fungus.</title>
        <authorList>
            <person name="Corradi N."/>
            <person name="Sedzielewska K."/>
            <person name="Noel J."/>
            <person name="Charron P."/>
            <person name="Farinelli L."/>
            <person name="Marton T."/>
            <person name="Kruger M."/>
            <person name="Pelin A."/>
            <person name="Brachmann A."/>
            <person name="Corradi N."/>
        </authorList>
    </citation>
    <scope>NUCLEOTIDE SEQUENCE [LARGE SCALE GENOMIC DNA]</scope>
    <source>
        <strain evidence="2 3">A1</strain>
    </source>
</reference>
<accession>A0A2N0QIT7</accession>
<evidence type="ECO:0000256" key="1">
    <source>
        <dbReference type="SAM" id="MobiDB-lite"/>
    </source>
</evidence>
<dbReference type="Proteomes" id="UP000232688">
    <property type="component" value="Unassembled WGS sequence"/>
</dbReference>
<feature type="region of interest" description="Disordered" evidence="1">
    <location>
        <begin position="93"/>
        <end position="142"/>
    </location>
</feature>
<evidence type="ECO:0000313" key="3">
    <source>
        <dbReference type="Proteomes" id="UP000232688"/>
    </source>
</evidence>
<dbReference type="VEuPathDB" id="FungiDB:FUN_019450"/>
<reference evidence="2 3" key="1">
    <citation type="submission" date="2017-10" db="EMBL/GenBank/DDBJ databases">
        <title>Extensive intraspecific genome diversity in a model arbuscular mycorrhizal fungus.</title>
        <authorList>
            <person name="Chen E.C.H."/>
            <person name="Morin E."/>
            <person name="Baudet D."/>
            <person name="Noel J."/>
            <person name="Ndikumana S."/>
            <person name="Charron P."/>
            <person name="St-Onge C."/>
            <person name="Giorgi J."/>
            <person name="Grigoriev I.V."/>
            <person name="Roux C."/>
            <person name="Martin F.M."/>
            <person name="Corradi N."/>
        </authorList>
    </citation>
    <scope>NUCLEOTIDE SEQUENCE [LARGE SCALE GENOMIC DNA]</scope>
    <source>
        <strain evidence="2 3">A1</strain>
    </source>
</reference>
<evidence type="ECO:0000313" key="2">
    <source>
        <dbReference type="EMBL" id="PKC50955.1"/>
    </source>
</evidence>
<proteinExistence type="predicted"/>
<dbReference type="VEuPathDB" id="FungiDB:RhiirA1_484903"/>
<feature type="compositionally biased region" description="Basic and acidic residues" evidence="1">
    <location>
        <begin position="96"/>
        <end position="106"/>
    </location>
</feature>
<comment type="caution">
    <text evidence="2">The sequence shown here is derived from an EMBL/GenBank/DDBJ whole genome shotgun (WGS) entry which is preliminary data.</text>
</comment>
<organism evidence="2 3">
    <name type="scientific">Rhizophagus irregularis</name>
    <dbReference type="NCBI Taxonomy" id="588596"/>
    <lineage>
        <taxon>Eukaryota</taxon>
        <taxon>Fungi</taxon>
        <taxon>Fungi incertae sedis</taxon>
        <taxon>Mucoromycota</taxon>
        <taxon>Glomeromycotina</taxon>
        <taxon>Glomeromycetes</taxon>
        <taxon>Glomerales</taxon>
        <taxon>Glomeraceae</taxon>
        <taxon>Rhizophagus</taxon>
    </lineage>
</organism>
<dbReference type="EMBL" id="LLXH01008654">
    <property type="protein sequence ID" value="PKC50955.1"/>
    <property type="molecule type" value="Genomic_DNA"/>
</dbReference>